<comment type="caution">
    <text evidence="1">The sequence shown here is derived from an EMBL/GenBank/DDBJ whole genome shotgun (WGS) entry which is preliminary data.</text>
</comment>
<evidence type="ECO:0000313" key="2">
    <source>
        <dbReference type="Proteomes" id="UP000297646"/>
    </source>
</evidence>
<gene>
    <name evidence="1" type="ORF">C6P11_02725</name>
</gene>
<dbReference type="AlphaFoldDB" id="A0A4Z0S0Z5"/>
<evidence type="ECO:0000313" key="1">
    <source>
        <dbReference type="EMBL" id="TGE74918.1"/>
    </source>
</evidence>
<accession>A0A4Z0S0Z5</accession>
<organism evidence="1 2">
    <name type="scientific">Weissella confusa</name>
    <name type="common">Lactobacillus confusus</name>
    <dbReference type="NCBI Taxonomy" id="1583"/>
    <lineage>
        <taxon>Bacteria</taxon>
        <taxon>Bacillati</taxon>
        <taxon>Bacillota</taxon>
        <taxon>Bacilli</taxon>
        <taxon>Lactobacillales</taxon>
        <taxon>Lactobacillaceae</taxon>
        <taxon>Weissella</taxon>
    </lineage>
</organism>
<sequence length="81" mass="8544">MTITKTTNYNASLADANGIGYATFTGSIDAIGVPTTNYYINDKDTYKANIKAFRAGLQEFQNAVFADADALAVQAAAAKEA</sequence>
<proteinExistence type="predicted"/>
<dbReference type="EMBL" id="PVSN01000017">
    <property type="protein sequence ID" value="TGE74918.1"/>
    <property type="molecule type" value="Genomic_DNA"/>
</dbReference>
<reference evidence="1 2" key="1">
    <citation type="submission" date="2018-03" db="EMBL/GenBank/DDBJ databases">
        <title>Genome sequencing of Weissella confusa isolates.</title>
        <authorList>
            <person name="Kajala I."/>
            <person name="Baruah R."/>
            <person name="Bergsveinson J."/>
            <person name="Juvonen R."/>
            <person name="Ziola B."/>
        </authorList>
    </citation>
    <scope>NUCLEOTIDE SEQUENCE [LARGE SCALE GENOMIC DNA]</scope>
    <source>
        <strain evidence="1 2">VTT E-062653</strain>
    </source>
</reference>
<dbReference type="OrthoDB" id="2149650at2"/>
<dbReference type="RefSeq" id="WP_135518374.1">
    <property type="nucleotide sequence ID" value="NZ_PVSN01000017.1"/>
</dbReference>
<name>A0A4Z0S0Z5_WEICO</name>
<protein>
    <submittedName>
        <fullName evidence="1">Uncharacterized protein</fullName>
    </submittedName>
</protein>
<dbReference type="Proteomes" id="UP000297646">
    <property type="component" value="Unassembled WGS sequence"/>
</dbReference>